<feature type="transmembrane region" description="Helical" evidence="7">
    <location>
        <begin position="226"/>
        <end position="246"/>
    </location>
</feature>
<keyword evidence="3" id="KW-1003">Cell membrane</keyword>
<dbReference type="Pfam" id="PF02554">
    <property type="entry name" value="CstA"/>
    <property type="match status" value="2"/>
</dbReference>
<dbReference type="AlphaFoldDB" id="A0A423PWT0"/>
<feature type="domain" description="CstA N-terminal" evidence="8">
    <location>
        <begin position="3"/>
        <end position="348"/>
    </location>
</feature>
<dbReference type="OrthoDB" id="9761224at2"/>
<sequence length="561" mass="59511">MPAFYLIVITLGAFYLGYRFYSKYLAERVYALDPNFKTPANELADGVDFVPTNKHILLGHHFTAVAGAAPIVGPAIAVYWGWLPAIAWVILGTVFGAGVHDFGAIVTSARNRGQNIGTLSGKVISARASTLFLLIIFFLLTLVNAVFGVVMAILFEAHPGSVIPAVIVIPIAMCIGQWVYRMRGAVLIPSIIGLVLLYAAIPVGQMFPIHVDGLADMLGLSVRTTWVILIFAYTWVASRLPVWLLLQPRDYINGQQLLVALAVIFTGVVVGWDTITAPAVNDVAEGTKHWFPYLFITIACGAISGFHSLVASGTTSKQIANETDARYIGYGGAMGEGALALAAILACTAGLGSAADWNTAYASFGAASGGALDHFVTGVGHFLSNIGIDAALGASFAVVVVVTFAGTTMDTGVRLQRYILEEIAELAGFKALVGKTSLLTTLAVLIPLALALVPGGDSSGGKGFAFGQLWTLFGTTNQLTAGLALSVISVWVMARNRNPLAAIVPLTFLLFMTSWALILNLLDFLAQGSWMLLIMDAGIFVLTAWLIVEAVTALNRQRRTA</sequence>
<dbReference type="RefSeq" id="WP_123657555.1">
    <property type="nucleotide sequence ID" value="NZ_AYKG01000012.1"/>
</dbReference>
<feature type="transmembrane region" description="Helical" evidence="7">
    <location>
        <begin position="62"/>
        <end position="80"/>
    </location>
</feature>
<feature type="domain" description="CstA N-terminal" evidence="8">
    <location>
        <begin position="367"/>
        <end position="516"/>
    </location>
</feature>
<reference evidence="9 10" key="1">
    <citation type="submission" date="2013-10" db="EMBL/GenBank/DDBJ databases">
        <title>Salinisphaera japonica YTM-1 Genome Sequencing.</title>
        <authorList>
            <person name="Lai Q."/>
            <person name="Li C."/>
            <person name="Shao Z."/>
        </authorList>
    </citation>
    <scope>NUCLEOTIDE SEQUENCE [LARGE SCALE GENOMIC DNA]</scope>
    <source>
        <strain evidence="9 10">YTM-1</strain>
    </source>
</reference>
<evidence type="ECO:0000313" key="10">
    <source>
        <dbReference type="Proteomes" id="UP000285310"/>
    </source>
</evidence>
<comment type="similarity">
    <text evidence="2">Belongs to the peptide transporter carbon starvation (CstA) (TC 2.A.114) family.</text>
</comment>
<feature type="transmembrane region" description="Helical" evidence="7">
    <location>
        <begin position="290"/>
        <end position="315"/>
    </location>
</feature>
<evidence type="ECO:0000313" key="9">
    <source>
        <dbReference type="EMBL" id="ROO30011.1"/>
    </source>
</evidence>
<keyword evidence="6 7" id="KW-0472">Membrane</keyword>
<dbReference type="InterPro" id="IPR051605">
    <property type="entry name" value="CstA"/>
</dbReference>
<dbReference type="EMBL" id="AYKG01000012">
    <property type="protein sequence ID" value="ROO30011.1"/>
    <property type="molecule type" value="Genomic_DNA"/>
</dbReference>
<dbReference type="GO" id="GO:0009267">
    <property type="term" value="P:cellular response to starvation"/>
    <property type="evidence" value="ECO:0007669"/>
    <property type="project" value="InterPro"/>
</dbReference>
<feature type="transmembrane region" description="Helical" evidence="7">
    <location>
        <begin position="130"/>
        <end position="155"/>
    </location>
</feature>
<accession>A0A423PWT0</accession>
<dbReference type="PANTHER" id="PTHR30252:SF0">
    <property type="entry name" value="PEPTIDE TRANSPORTER CSTA"/>
    <property type="match status" value="1"/>
</dbReference>
<evidence type="ECO:0000256" key="2">
    <source>
        <dbReference type="ARBA" id="ARBA00007755"/>
    </source>
</evidence>
<name>A0A423PWT0_9GAMM</name>
<keyword evidence="10" id="KW-1185">Reference proteome</keyword>
<comment type="caution">
    <text evidence="9">The sequence shown here is derived from an EMBL/GenBank/DDBJ whole genome shotgun (WGS) entry which is preliminary data.</text>
</comment>
<keyword evidence="4 7" id="KW-0812">Transmembrane</keyword>
<evidence type="ECO:0000259" key="8">
    <source>
        <dbReference type="Pfam" id="PF02554"/>
    </source>
</evidence>
<keyword evidence="5 7" id="KW-1133">Transmembrane helix</keyword>
<evidence type="ECO:0000256" key="1">
    <source>
        <dbReference type="ARBA" id="ARBA00004651"/>
    </source>
</evidence>
<evidence type="ECO:0000256" key="6">
    <source>
        <dbReference type="ARBA" id="ARBA00023136"/>
    </source>
</evidence>
<feature type="transmembrane region" description="Helical" evidence="7">
    <location>
        <begin position="530"/>
        <end position="554"/>
    </location>
</feature>
<evidence type="ECO:0000256" key="7">
    <source>
        <dbReference type="SAM" id="Phobius"/>
    </source>
</evidence>
<feature type="transmembrane region" description="Helical" evidence="7">
    <location>
        <begin position="86"/>
        <end position="109"/>
    </location>
</feature>
<dbReference type="PANTHER" id="PTHR30252">
    <property type="entry name" value="INNER MEMBRANE PEPTIDE TRANSPORTER"/>
    <property type="match status" value="1"/>
</dbReference>
<protein>
    <submittedName>
        <fullName evidence="9">Carbon starvation protein CstA</fullName>
    </submittedName>
</protein>
<feature type="transmembrane region" description="Helical" evidence="7">
    <location>
        <begin position="382"/>
        <end position="406"/>
    </location>
</feature>
<feature type="transmembrane region" description="Helical" evidence="7">
    <location>
        <begin position="6"/>
        <end position="21"/>
    </location>
</feature>
<organism evidence="9 10">
    <name type="scientific">Salinisphaera japonica YTM-1</name>
    <dbReference type="NCBI Taxonomy" id="1209778"/>
    <lineage>
        <taxon>Bacteria</taxon>
        <taxon>Pseudomonadati</taxon>
        <taxon>Pseudomonadota</taxon>
        <taxon>Gammaproteobacteria</taxon>
        <taxon>Salinisphaerales</taxon>
        <taxon>Salinisphaeraceae</taxon>
        <taxon>Salinisphaera</taxon>
    </lineage>
</organism>
<feature type="transmembrane region" description="Helical" evidence="7">
    <location>
        <begin position="427"/>
        <end position="450"/>
    </location>
</feature>
<gene>
    <name evidence="9" type="ORF">SAJA_05070</name>
</gene>
<feature type="transmembrane region" description="Helical" evidence="7">
    <location>
        <begin position="258"/>
        <end position="278"/>
    </location>
</feature>
<feature type="transmembrane region" description="Helical" evidence="7">
    <location>
        <begin position="327"/>
        <end position="351"/>
    </location>
</feature>
<dbReference type="InParanoid" id="A0A423PWT0"/>
<comment type="subcellular location">
    <subcellularLocation>
        <location evidence="1">Cell membrane</location>
        <topology evidence="1">Multi-pass membrane protein</topology>
    </subcellularLocation>
</comment>
<feature type="transmembrane region" description="Helical" evidence="7">
    <location>
        <begin position="161"/>
        <end position="180"/>
    </location>
</feature>
<proteinExistence type="inferred from homology"/>
<dbReference type="Proteomes" id="UP000285310">
    <property type="component" value="Unassembled WGS sequence"/>
</dbReference>
<dbReference type="FunCoup" id="A0A423PWT0">
    <property type="interactions" value="124"/>
</dbReference>
<evidence type="ECO:0000256" key="4">
    <source>
        <dbReference type="ARBA" id="ARBA00022692"/>
    </source>
</evidence>
<feature type="transmembrane region" description="Helical" evidence="7">
    <location>
        <begin position="500"/>
        <end position="518"/>
    </location>
</feature>
<feature type="transmembrane region" description="Helical" evidence="7">
    <location>
        <begin position="187"/>
        <end position="206"/>
    </location>
</feature>
<dbReference type="GO" id="GO:0005886">
    <property type="term" value="C:plasma membrane"/>
    <property type="evidence" value="ECO:0007669"/>
    <property type="project" value="UniProtKB-SubCell"/>
</dbReference>
<evidence type="ECO:0000256" key="5">
    <source>
        <dbReference type="ARBA" id="ARBA00022989"/>
    </source>
</evidence>
<dbReference type="InterPro" id="IPR003706">
    <property type="entry name" value="CstA_N"/>
</dbReference>
<evidence type="ECO:0000256" key="3">
    <source>
        <dbReference type="ARBA" id="ARBA00022475"/>
    </source>
</evidence>
<feature type="transmembrane region" description="Helical" evidence="7">
    <location>
        <begin position="470"/>
        <end position="493"/>
    </location>
</feature>